<evidence type="ECO:0000256" key="2">
    <source>
        <dbReference type="ARBA" id="ARBA00005005"/>
    </source>
</evidence>
<dbReference type="PANTHER" id="PTHR11941">
    <property type="entry name" value="ENOYL-COA HYDRATASE-RELATED"/>
    <property type="match status" value="1"/>
</dbReference>
<sequence length="277" mass="30865">MLSRLSPLAQRTISPRLLSNAQRTLVNISYPSPKIAVLELDRPPVNSLSLEMSAKIVESIKEIESNPEVQAMVLKSSNPKIFSAGLDITEMNRPTVARLEDFWRNIQTLFLTLYSTRLSTIASIDGHSPAGGCLLAMSCDYRIMSATPSYKIGLNETKLGIAAPYWLKDLFVTTIGYREAEVGLALGKLYSPKEALEIKLVDELVDSPVIDVALKRADEWASIPEKGRVASKVMLRGAMIQDLEEKREMDVGWFRDFIMEEGVQKGIEGYLKNLSKK</sequence>
<evidence type="ECO:0000256" key="6">
    <source>
        <dbReference type="ARBA" id="ARBA00022946"/>
    </source>
</evidence>
<evidence type="ECO:0000256" key="15">
    <source>
        <dbReference type="ARBA" id="ARBA00056147"/>
    </source>
</evidence>
<keyword evidence="8" id="KW-0443">Lipid metabolism</keyword>
<gene>
    <name evidence="19" type="ORF">TL16_g11797</name>
</gene>
<evidence type="ECO:0000256" key="3">
    <source>
        <dbReference type="ARBA" id="ARBA00005254"/>
    </source>
</evidence>
<keyword evidence="10" id="KW-0413">Isomerase</keyword>
<keyword evidence="5" id="KW-0276">Fatty acid metabolism</keyword>
<keyword evidence="9" id="KW-0496">Mitochondrion</keyword>
<dbReference type="Pfam" id="PF00378">
    <property type="entry name" value="ECH_1"/>
    <property type="match status" value="1"/>
</dbReference>
<comment type="subunit">
    <text evidence="4">Homotrimer.</text>
</comment>
<dbReference type="GO" id="GO:0004165">
    <property type="term" value="F:delta(3)-delta(2)-enoyl-CoA isomerase activity"/>
    <property type="evidence" value="ECO:0007669"/>
    <property type="project" value="UniProtKB-EC"/>
</dbReference>
<reference evidence="20" key="1">
    <citation type="journal article" date="2023" name="Commun. Biol.">
        <title>Genome analysis of Parmales, the sister group of diatoms, reveals the evolutionary specialization of diatoms from phago-mixotrophs to photoautotrophs.</title>
        <authorList>
            <person name="Ban H."/>
            <person name="Sato S."/>
            <person name="Yoshikawa S."/>
            <person name="Yamada K."/>
            <person name="Nakamura Y."/>
            <person name="Ichinomiya M."/>
            <person name="Sato N."/>
            <person name="Blanc-Mathieu R."/>
            <person name="Endo H."/>
            <person name="Kuwata A."/>
            <person name="Ogata H."/>
        </authorList>
    </citation>
    <scope>NUCLEOTIDE SEQUENCE [LARGE SCALE GENOMIC DNA]</scope>
</reference>
<evidence type="ECO:0000256" key="17">
    <source>
        <dbReference type="ARBA" id="ARBA00083575"/>
    </source>
</evidence>
<evidence type="ECO:0000256" key="10">
    <source>
        <dbReference type="ARBA" id="ARBA00023235"/>
    </source>
</evidence>
<dbReference type="InterPro" id="IPR029045">
    <property type="entry name" value="ClpP/crotonase-like_dom_sf"/>
</dbReference>
<dbReference type="AlphaFoldDB" id="A0A9W7BG81"/>
<comment type="subcellular location">
    <subcellularLocation>
        <location evidence="1">Mitochondrion matrix</location>
    </subcellularLocation>
</comment>
<proteinExistence type="inferred from homology"/>
<keyword evidence="6" id="KW-0809">Transit peptide</keyword>
<evidence type="ECO:0000256" key="5">
    <source>
        <dbReference type="ARBA" id="ARBA00022832"/>
    </source>
</evidence>
<comment type="catalytic activity">
    <reaction evidence="11">
        <text>(3Z)-decenoyl-CoA = (2E)-decenoyl-CoA</text>
        <dbReference type="Rhea" id="RHEA:77195"/>
        <dbReference type="ChEBI" id="CHEBI:61406"/>
        <dbReference type="ChEBI" id="CHEBI:195601"/>
    </reaction>
    <physiologicalReaction direction="left-to-right" evidence="11">
        <dbReference type="Rhea" id="RHEA:77196"/>
    </physiologicalReaction>
</comment>
<dbReference type="EMBL" id="BLQM01000451">
    <property type="protein sequence ID" value="GMH90536.1"/>
    <property type="molecule type" value="Genomic_DNA"/>
</dbReference>
<evidence type="ECO:0000313" key="20">
    <source>
        <dbReference type="Proteomes" id="UP001162640"/>
    </source>
</evidence>
<name>A0A9W7BG81_9STRA</name>
<evidence type="ECO:0000256" key="12">
    <source>
        <dbReference type="ARBA" id="ARBA00051293"/>
    </source>
</evidence>
<evidence type="ECO:0000256" key="8">
    <source>
        <dbReference type="ARBA" id="ARBA00023098"/>
    </source>
</evidence>
<evidence type="ECO:0000313" key="19">
    <source>
        <dbReference type="EMBL" id="GMH90536.1"/>
    </source>
</evidence>
<dbReference type="PANTHER" id="PTHR11941:SF45">
    <property type="entry name" value="ENOYL-COA DELTA ISOMERASE 1, MITOCHONDRIAL"/>
    <property type="match status" value="1"/>
</dbReference>
<comment type="function">
    <text evidence="15">Key enzyme of fatty acid beta-oxidation. Able to isomerize both 3-cis (3Z) and 3-trans (3E) double bonds into the 2-trans (2E) form in a range of enoyl-CoA species, with a preference for (3Z)-enoyl-CoAs over (3E)-enoyl-CoAs. The catalytic efficiency of this enzyme is not affected by the fatty acyl chain length.</text>
</comment>
<evidence type="ECO:0000256" key="1">
    <source>
        <dbReference type="ARBA" id="ARBA00004305"/>
    </source>
</evidence>
<dbReference type="InterPro" id="IPR018376">
    <property type="entry name" value="Enoyl-CoA_hyd/isom_CS"/>
</dbReference>
<dbReference type="GO" id="GO:0005759">
    <property type="term" value="C:mitochondrial matrix"/>
    <property type="evidence" value="ECO:0007669"/>
    <property type="project" value="UniProtKB-SubCell"/>
</dbReference>
<dbReference type="InterPro" id="IPR001753">
    <property type="entry name" value="Enoyl-CoA_hydra/iso"/>
</dbReference>
<comment type="caution">
    <text evidence="19">The sequence shown here is derived from an EMBL/GenBank/DDBJ whole genome shotgun (WGS) entry which is preliminary data.</text>
</comment>
<evidence type="ECO:0000256" key="18">
    <source>
        <dbReference type="RuleBase" id="RU003707"/>
    </source>
</evidence>
<comment type="catalytic activity">
    <reaction evidence="14">
        <text>(3Z)-octenoyl-CoA = (2E)-octenoyl-CoA</text>
        <dbReference type="Rhea" id="RHEA:46044"/>
        <dbReference type="ChEBI" id="CHEBI:62242"/>
        <dbReference type="ChEBI" id="CHEBI:85640"/>
    </reaction>
    <physiologicalReaction direction="left-to-right" evidence="14">
        <dbReference type="Rhea" id="RHEA:46045"/>
    </physiologicalReaction>
</comment>
<protein>
    <recommendedName>
        <fullName evidence="16">Enoyl-CoA delta isomerase 1, mitochondrial</fullName>
    </recommendedName>
    <alternativeName>
        <fullName evidence="17">3,2-trans-enoyl-CoA isomerase</fullName>
    </alternativeName>
</protein>
<evidence type="ECO:0000256" key="14">
    <source>
        <dbReference type="ARBA" id="ARBA00052542"/>
    </source>
</evidence>
<dbReference type="FunFam" id="3.90.226.10:FF:000034">
    <property type="entry name" value="Enoyl-CoA delta isomerase 1"/>
    <property type="match status" value="1"/>
</dbReference>
<keyword evidence="7" id="KW-0007">Acetylation</keyword>
<dbReference type="Gene3D" id="3.90.226.10">
    <property type="entry name" value="2-enoyl-CoA Hydratase, Chain A, domain 1"/>
    <property type="match status" value="1"/>
</dbReference>
<dbReference type="Proteomes" id="UP001162640">
    <property type="component" value="Unassembled WGS sequence"/>
</dbReference>
<dbReference type="SUPFAM" id="SSF52096">
    <property type="entry name" value="ClpP/crotonase"/>
    <property type="match status" value="1"/>
</dbReference>
<dbReference type="Gene3D" id="6.10.250.170">
    <property type="match status" value="1"/>
</dbReference>
<evidence type="ECO:0000256" key="11">
    <source>
        <dbReference type="ARBA" id="ARBA00050938"/>
    </source>
</evidence>
<evidence type="ECO:0000256" key="4">
    <source>
        <dbReference type="ARBA" id="ARBA00011233"/>
    </source>
</evidence>
<evidence type="ECO:0000256" key="16">
    <source>
        <dbReference type="ARBA" id="ARBA00068317"/>
    </source>
</evidence>
<comment type="similarity">
    <text evidence="3 18">Belongs to the enoyl-CoA hydratase/isomerase family.</text>
</comment>
<evidence type="ECO:0000256" key="13">
    <source>
        <dbReference type="ARBA" id="ARBA00052376"/>
    </source>
</evidence>
<comment type="catalytic activity">
    <reaction evidence="13">
        <text>(3Z)-dodecenoyl-CoA = (2E)-dodecenoyl-CoA</text>
        <dbReference type="Rhea" id="RHEA:23716"/>
        <dbReference type="ChEBI" id="CHEBI:57330"/>
        <dbReference type="ChEBI" id="CHEBI:58543"/>
        <dbReference type="EC" id="5.3.3.8"/>
    </reaction>
    <physiologicalReaction direction="left-to-right" evidence="13">
        <dbReference type="Rhea" id="RHEA:23717"/>
    </physiologicalReaction>
</comment>
<organism evidence="19 20">
    <name type="scientific">Triparma laevis f. inornata</name>
    <dbReference type="NCBI Taxonomy" id="1714386"/>
    <lineage>
        <taxon>Eukaryota</taxon>
        <taxon>Sar</taxon>
        <taxon>Stramenopiles</taxon>
        <taxon>Ochrophyta</taxon>
        <taxon>Bolidophyceae</taxon>
        <taxon>Parmales</taxon>
        <taxon>Triparmaceae</taxon>
        <taxon>Triparma</taxon>
    </lineage>
</organism>
<evidence type="ECO:0000256" key="9">
    <source>
        <dbReference type="ARBA" id="ARBA00023128"/>
    </source>
</evidence>
<accession>A0A9W7BG81</accession>
<dbReference type="PROSITE" id="PS00166">
    <property type="entry name" value="ENOYL_COA_HYDRATASE"/>
    <property type="match status" value="1"/>
</dbReference>
<dbReference type="GO" id="GO:0006635">
    <property type="term" value="P:fatty acid beta-oxidation"/>
    <property type="evidence" value="ECO:0007669"/>
    <property type="project" value="TreeGrafter"/>
</dbReference>
<comment type="pathway">
    <text evidence="2">Lipid metabolism; fatty acid beta-oxidation.</text>
</comment>
<evidence type="ECO:0000256" key="7">
    <source>
        <dbReference type="ARBA" id="ARBA00022990"/>
    </source>
</evidence>
<dbReference type="CDD" id="cd06558">
    <property type="entry name" value="crotonase-like"/>
    <property type="match status" value="1"/>
</dbReference>
<comment type="catalytic activity">
    <reaction evidence="12">
        <text>(2E)-tetradecenoyl-CoA = (3Z)-tetradecenoyl-CoA</text>
        <dbReference type="Rhea" id="RHEA:29847"/>
        <dbReference type="ChEBI" id="CHEBI:61405"/>
        <dbReference type="ChEBI" id="CHEBI:61968"/>
    </reaction>
    <physiologicalReaction direction="right-to-left" evidence="12">
        <dbReference type="Rhea" id="RHEA:29849"/>
    </physiologicalReaction>
</comment>